<evidence type="ECO:0000313" key="1">
    <source>
        <dbReference type="EMBL" id="CAB4021345.1"/>
    </source>
</evidence>
<keyword evidence="2" id="KW-1185">Reference proteome</keyword>
<evidence type="ECO:0000313" key="2">
    <source>
        <dbReference type="Proteomes" id="UP001152795"/>
    </source>
</evidence>
<dbReference type="OrthoDB" id="5978694at2759"/>
<sequence>MDTKLKLPNGIKLTFGQIVSLAGDYYGAIKNPIIIPCQMLKPFNAKQGRNNRKRFLKAFGKLARKSGRHIRAEVKKLVKMITDDHKVQKSGKGKLHTDREWDEVTGGRWIRFPFLGDIPKTWGRMLNLAANNTDHFQPQAMEAYLAGHQCAIDRARRAGMEKDRKKKMNLLMEAYSMEAFAGHYLSDCFSSGHIRTPRAELQKFRQSSRWLLNKIYPNIGAYLSKEMHDEDCKYGLRVKNKRGERWTAYGDKSLNRKKNSRNYKLVVEAMQKSADQVYKAFRNPTAKISSKIVTDIIPFVDPEAKNNTPLFEKKNGIWYYRSKLDLQSKKIKKLGRGVWAAWYLWNNPDRKNSVNK</sequence>
<dbReference type="Proteomes" id="UP001152795">
    <property type="component" value="Unassembled WGS sequence"/>
</dbReference>
<dbReference type="EMBL" id="CACRXK020011388">
    <property type="protein sequence ID" value="CAB4021345.1"/>
    <property type="molecule type" value="Genomic_DNA"/>
</dbReference>
<proteinExistence type="predicted"/>
<dbReference type="AlphaFoldDB" id="A0A7D9J3Z8"/>
<comment type="caution">
    <text evidence="1">The sequence shown here is derived from an EMBL/GenBank/DDBJ whole genome shotgun (WGS) entry which is preliminary data.</text>
</comment>
<organism evidence="1 2">
    <name type="scientific">Paramuricea clavata</name>
    <name type="common">Red gorgonian</name>
    <name type="synonym">Violescent sea-whip</name>
    <dbReference type="NCBI Taxonomy" id="317549"/>
    <lineage>
        <taxon>Eukaryota</taxon>
        <taxon>Metazoa</taxon>
        <taxon>Cnidaria</taxon>
        <taxon>Anthozoa</taxon>
        <taxon>Octocorallia</taxon>
        <taxon>Malacalcyonacea</taxon>
        <taxon>Plexauridae</taxon>
        <taxon>Paramuricea</taxon>
    </lineage>
</organism>
<protein>
    <submittedName>
        <fullName evidence="1">Uncharacterized protein</fullName>
    </submittedName>
</protein>
<reference evidence="1" key="1">
    <citation type="submission" date="2020-04" db="EMBL/GenBank/DDBJ databases">
        <authorList>
            <person name="Alioto T."/>
            <person name="Alioto T."/>
            <person name="Gomez Garrido J."/>
        </authorList>
    </citation>
    <scope>NUCLEOTIDE SEQUENCE</scope>
    <source>
        <strain evidence="1">A484AB</strain>
    </source>
</reference>
<dbReference type="CDD" id="cd22893">
    <property type="entry name" value="PlcA-like"/>
    <property type="match status" value="1"/>
</dbReference>
<accession>A0A7D9J3Z8</accession>
<dbReference type="InterPro" id="IPR049756">
    <property type="entry name" value="PlcA-like_dom"/>
</dbReference>
<name>A0A7D9J3Z8_PARCT</name>
<gene>
    <name evidence="1" type="ORF">PACLA_8A086585</name>
</gene>